<sequence>MKKMGTKLLKAARKQLRAPTTQAMICMGLRNYVKPELVLSLLQQSPLPIDDARVQQISDYLTSASPETINKWVDWGETLAAAAKTLRDIGAFVMRALPILGLYMVWVWIRSCFGDIAVKAVKAKALER</sequence>
<proteinExistence type="predicted"/>
<reference evidence="2" key="1">
    <citation type="submission" date="2021-02" db="EMBL/GenBank/DDBJ databases">
        <title>First Annotated Genome of the Yellow-green Alga Tribonema minus.</title>
        <authorList>
            <person name="Mahan K.M."/>
        </authorList>
    </citation>
    <scope>NUCLEOTIDE SEQUENCE</scope>
    <source>
        <strain evidence="2">UTEX B ZZ1240</strain>
    </source>
</reference>
<evidence type="ECO:0000256" key="1">
    <source>
        <dbReference type="SAM" id="Phobius"/>
    </source>
</evidence>
<accession>A0A835YLK8</accession>
<evidence type="ECO:0000313" key="3">
    <source>
        <dbReference type="Proteomes" id="UP000664859"/>
    </source>
</evidence>
<gene>
    <name evidence="2" type="ORF">JKP88DRAFT_226535</name>
</gene>
<comment type="caution">
    <text evidence="2">The sequence shown here is derived from an EMBL/GenBank/DDBJ whole genome shotgun (WGS) entry which is preliminary data.</text>
</comment>
<keyword evidence="1" id="KW-0472">Membrane</keyword>
<keyword evidence="1" id="KW-1133">Transmembrane helix</keyword>
<dbReference type="Proteomes" id="UP000664859">
    <property type="component" value="Unassembled WGS sequence"/>
</dbReference>
<evidence type="ECO:0000313" key="2">
    <source>
        <dbReference type="EMBL" id="KAG5177602.1"/>
    </source>
</evidence>
<dbReference type="EMBL" id="JAFCMP010000524">
    <property type="protein sequence ID" value="KAG5177602.1"/>
    <property type="molecule type" value="Genomic_DNA"/>
</dbReference>
<protein>
    <submittedName>
        <fullName evidence="2">Uncharacterized protein</fullName>
    </submittedName>
</protein>
<name>A0A835YLK8_9STRA</name>
<keyword evidence="1" id="KW-0812">Transmembrane</keyword>
<feature type="transmembrane region" description="Helical" evidence="1">
    <location>
        <begin position="92"/>
        <end position="109"/>
    </location>
</feature>
<keyword evidence="3" id="KW-1185">Reference proteome</keyword>
<organism evidence="2 3">
    <name type="scientific">Tribonema minus</name>
    <dbReference type="NCBI Taxonomy" id="303371"/>
    <lineage>
        <taxon>Eukaryota</taxon>
        <taxon>Sar</taxon>
        <taxon>Stramenopiles</taxon>
        <taxon>Ochrophyta</taxon>
        <taxon>PX clade</taxon>
        <taxon>Xanthophyceae</taxon>
        <taxon>Tribonematales</taxon>
        <taxon>Tribonemataceae</taxon>
        <taxon>Tribonema</taxon>
    </lineage>
</organism>
<dbReference type="AlphaFoldDB" id="A0A835YLK8"/>